<gene>
    <name evidence="10" type="ORF">GGI19_001169</name>
</gene>
<dbReference type="Gene3D" id="3.40.50.10980">
    <property type="entry name" value="Nibrin, BRCT2 domain"/>
    <property type="match status" value="1"/>
</dbReference>
<sequence>MLVLVGSGRALGAVWRLSTDASLVVGRKDSPLLIEGDKSVSRVHATIITLAEDLSGVDVQDEGSKFGIHINGKQCPSRSISRLLVGDKIMFGAQDSVFHLRRYPIALCVANMRTEPPSAVDRVLAVTNSLGVDIVDDIEHCTHLLMPVLTITTKLIRALVFGCWLVSPEYIYSLEKLPLAFRVQNPSTEIIDEYVGSLKFLTPPQAPLPSPECPVDLSTVNWNPDKERQRLFASKLFAFADSTQLDKYSSLIKAAGGSCVLLKGAVDWTRSPLPSAESFKTRCASLADNIQTLAKEAKSGAVLPLKCLVLPPSLATSSVQSDLDTTTLITAVARLLNVRPISESEIGLAVIFVSSETHTNPVLGLPLETSLDMTTSPQAPSVTTSTVESSDLLRRRRAPRISNFWNDKVTADASRLQASDSMPSANLEDARASMEALSVVSPTVSTARESGPVAPQSVQVRPRRRAGLEGFWANAVSGSEQLPRSESEGQPPASSKNTSTLLPNVPVSAMTVSEPVQARPRRRAGLDGLWANAVSGSEQLPMSVSEGQPATSSARPDAPVSKDNGTRSTNALIPADTATEERHGMAVEKISLVRPKHYLATCQAEHSSGAPNFKRFKKTVHPYQLA</sequence>
<keyword evidence="4" id="KW-0227">DNA damage</keyword>
<dbReference type="InterPro" id="IPR000253">
    <property type="entry name" value="FHA_dom"/>
</dbReference>
<dbReference type="Gene3D" id="3.40.50.10190">
    <property type="entry name" value="BRCT domain"/>
    <property type="match status" value="1"/>
</dbReference>
<keyword evidence="11" id="KW-1185">Reference proteome</keyword>
<dbReference type="SUPFAM" id="SSF49879">
    <property type="entry name" value="SMAD/FHA domain"/>
    <property type="match status" value="1"/>
</dbReference>
<feature type="region of interest" description="Disordered" evidence="8">
    <location>
        <begin position="537"/>
        <end position="582"/>
    </location>
</feature>
<dbReference type="SMART" id="SM00240">
    <property type="entry name" value="FHA"/>
    <property type="match status" value="1"/>
</dbReference>
<accession>A0A9W8GYP1</accession>
<dbReference type="InterPro" id="IPR008984">
    <property type="entry name" value="SMAD_FHA_dom_sf"/>
</dbReference>
<dbReference type="SUPFAM" id="SSF52113">
    <property type="entry name" value="BRCT domain"/>
    <property type="match status" value="1"/>
</dbReference>
<dbReference type="OrthoDB" id="552194at2759"/>
<evidence type="ECO:0000256" key="2">
    <source>
        <dbReference type="ARBA" id="ARBA00004286"/>
    </source>
</evidence>
<dbReference type="InterPro" id="IPR036420">
    <property type="entry name" value="BRCT_dom_sf"/>
</dbReference>
<keyword evidence="5" id="KW-0234">DNA repair</keyword>
<feature type="domain" description="FHA" evidence="9">
    <location>
        <begin position="23"/>
        <end position="75"/>
    </location>
</feature>
<evidence type="ECO:0000256" key="6">
    <source>
        <dbReference type="ARBA" id="ARBA00023242"/>
    </source>
</evidence>
<dbReference type="PANTHER" id="PTHR12162">
    <property type="entry name" value="NIBRIN-RELATED"/>
    <property type="match status" value="1"/>
</dbReference>
<organism evidence="10 11">
    <name type="scientific">Coemansia pectinata</name>
    <dbReference type="NCBI Taxonomy" id="1052879"/>
    <lineage>
        <taxon>Eukaryota</taxon>
        <taxon>Fungi</taxon>
        <taxon>Fungi incertae sedis</taxon>
        <taxon>Zoopagomycota</taxon>
        <taxon>Kickxellomycotina</taxon>
        <taxon>Kickxellomycetes</taxon>
        <taxon>Kickxellales</taxon>
        <taxon>Kickxellaceae</taxon>
        <taxon>Coemansia</taxon>
    </lineage>
</organism>
<dbReference type="InterPro" id="IPR043014">
    <property type="entry name" value="Nibrin_BRCT2_sf"/>
</dbReference>
<keyword evidence="6" id="KW-0539">Nucleus</keyword>
<dbReference type="PROSITE" id="PS50006">
    <property type="entry name" value="FHA_DOMAIN"/>
    <property type="match status" value="1"/>
</dbReference>
<protein>
    <recommendedName>
        <fullName evidence="9">FHA domain-containing protein</fullName>
    </recommendedName>
</protein>
<dbReference type="GO" id="GO:0003684">
    <property type="term" value="F:damaged DNA binding"/>
    <property type="evidence" value="ECO:0007669"/>
    <property type="project" value="TreeGrafter"/>
</dbReference>
<dbReference type="InterPro" id="IPR032429">
    <property type="entry name" value="Nibrin_BRCT2"/>
</dbReference>
<evidence type="ECO:0000313" key="10">
    <source>
        <dbReference type="EMBL" id="KAJ2756049.1"/>
    </source>
</evidence>
<evidence type="ECO:0000256" key="4">
    <source>
        <dbReference type="ARBA" id="ARBA00022763"/>
    </source>
</evidence>
<evidence type="ECO:0000259" key="9">
    <source>
        <dbReference type="PROSITE" id="PS50006"/>
    </source>
</evidence>
<comment type="similarity">
    <text evidence="7">Belongs to the Nibrin family.</text>
</comment>
<name>A0A9W8GYP1_9FUNG</name>
<dbReference type="PANTHER" id="PTHR12162:SF0">
    <property type="entry name" value="NIBRIN"/>
    <property type="match status" value="1"/>
</dbReference>
<dbReference type="InterPro" id="IPR040227">
    <property type="entry name" value="Nibrin-rel"/>
</dbReference>
<dbReference type="GO" id="GO:0030870">
    <property type="term" value="C:Mre11 complex"/>
    <property type="evidence" value="ECO:0007669"/>
    <property type="project" value="InterPro"/>
</dbReference>
<comment type="subcellular location">
    <subcellularLocation>
        <location evidence="2">Chromosome</location>
    </subcellularLocation>
    <subcellularLocation>
        <location evidence="1">Nucleus</location>
    </subcellularLocation>
</comment>
<dbReference type="Gene3D" id="2.60.200.20">
    <property type="match status" value="1"/>
</dbReference>
<feature type="compositionally biased region" description="Polar residues" evidence="8">
    <location>
        <begin position="537"/>
        <end position="554"/>
    </location>
</feature>
<proteinExistence type="inferred from homology"/>
<feature type="compositionally biased region" description="Polar residues" evidence="8">
    <location>
        <begin position="492"/>
        <end position="502"/>
    </location>
</feature>
<dbReference type="GO" id="GO:0005694">
    <property type="term" value="C:chromosome"/>
    <property type="evidence" value="ECO:0007669"/>
    <property type="project" value="UniProtKB-SubCell"/>
</dbReference>
<feature type="region of interest" description="Disordered" evidence="8">
    <location>
        <begin position="475"/>
        <end position="520"/>
    </location>
</feature>
<evidence type="ECO:0000256" key="1">
    <source>
        <dbReference type="ARBA" id="ARBA00004123"/>
    </source>
</evidence>
<evidence type="ECO:0000256" key="3">
    <source>
        <dbReference type="ARBA" id="ARBA00022454"/>
    </source>
</evidence>
<dbReference type="GO" id="GO:0007095">
    <property type="term" value="P:mitotic G2 DNA damage checkpoint signaling"/>
    <property type="evidence" value="ECO:0007669"/>
    <property type="project" value="InterPro"/>
</dbReference>
<keyword evidence="3" id="KW-0158">Chromosome</keyword>
<dbReference type="Pfam" id="PF16508">
    <property type="entry name" value="NIBRIN_BRCT_II"/>
    <property type="match status" value="1"/>
</dbReference>
<dbReference type="CDD" id="cd22667">
    <property type="entry name" value="FHA_NBN"/>
    <property type="match status" value="1"/>
</dbReference>
<dbReference type="Proteomes" id="UP001140011">
    <property type="component" value="Unassembled WGS sequence"/>
</dbReference>
<dbReference type="EMBL" id="JANBUH010000038">
    <property type="protein sequence ID" value="KAJ2756049.1"/>
    <property type="molecule type" value="Genomic_DNA"/>
</dbReference>
<evidence type="ECO:0000256" key="5">
    <source>
        <dbReference type="ARBA" id="ARBA00023204"/>
    </source>
</evidence>
<dbReference type="AlphaFoldDB" id="A0A9W8GYP1"/>
<reference evidence="10" key="1">
    <citation type="submission" date="2022-07" db="EMBL/GenBank/DDBJ databases">
        <title>Phylogenomic reconstructions and comparative analyses of Kickxellomycotina fungi.</title>
        <authorList>
            <person name="Reynolds N.K."/>
            <person name="Stajich J.E."/>
            <person name="Barry K."/>
            <person name="Grigoriev I.V."/>
            <person name="Crous P."/>
            <person name="Smith M.E."/>
        </authorList>
    </citation>
    <scope>NUCLEOTIDE SEQUENCE</scope>
    <source>
        <strain evidence="10">BCRC 34297</strain>
    </source>
</reference>
<evidence type="ECO:0000313" key="11">
    <source>
        <dbReference type="Proteomes" id="UP001140011"/>
    </source>
</evidence>
<dbReference type="GO" id="GO:0000724">
    <property type="term" value="P:double-strand break repair via homologous recombination"/>
    <property type="evidence" value="ECO:0007669"/>
    <property type="project" value="TreeGrafter"/>
</dbReference>
<comment type="caution">
    <text evidence="10">The sequence shown here is derived from an EMBL/GenBank/DDBJ whole genome shotgun (WGS) entry which is preliminary data.</text>
</comment>
<dbReference type="Pfam" id="PF00498">
    <property type="entry name" value="FHA"/>
    <property type="match status" value="1"/>
</dbReference>
<evidence type="ECO:0000256" key="8">
    <source>
        <dbReference type="SAM" id="MobiDB-lite"/>
    </source>
</evidence>
<evidence type="ECO:0000256" key="7">
    <source>
        <dbReference type="ARBA" id="ARBA00044757"/>
    </source>
</evidence>